<feature type="domain" description="PpiC" evidence="12">
    <location>
        <begin position="268"/>
        <end position="371"/>
    </location>
</feature>
<evidence type="ECO:0000256" key="7">
    <source>
        <dbReference type="ARBA" id="ARBA00023186"/>
    </source>
</evidence>
<evidence type="ECO:0000256" key="8">
    <source>
        <dbReference type="ARBA" id="ARBA00038408"/>
    </source>
</evidence>
<gene>
    <name evidence="13" type="ORF">BWK72_05670</name>
</gene>
<keyword evidence="7" id="KW-0143">Chaperone</keyword>
<comment type="similarity">
    <text evidence="8">Belongs to the PpiD chaperone family.</text>
</comment>
<dbReference type="InterPro" id="IPR027304">
    <property type="entry name" value="Trigger_fact/SurA_dom_sf"/>
</dbReference>
<protein>
    <recommendedName>
        <fullName evidence="9">Periplasmic chaperone PpiD</fullName>
    </recommendedName>
    <alternativeName>
        <fullName evidence="10">Periplasmic folding chaperone</fullName>
    </alternativeName>
</protein>
<evidence type="ECO:0000256" key="11">
    <source>
        <dbReference type="PROSITE-ProRule" id="PRU00278"/>
    </source>
</evidence>
<sequence>MFDIFRKHTKIMMVLLFLLIIPSFVLFGIDGYQKMNQSDTVVAKVGAVEITQAQWDSAHKNDVDRLRASRPELDIKLFDSPQARYAALERLVLDTAMRVAAEKSSLITSDARLARFLQEDPTIASLRQPDGKLDMERYRQLAASQGLTPEGFENMVRQDISKQQVQAGVAQTGFVVAAPADVALNAFFERREIQVANFLAKDFKAAVNPSDADLEAFYQANVSTFKAPEQAKVEYVVLDMDAVKKDIKVPEADLRSYYDQNVARLSGNEERRASHILINAPKDMPADQREKARVQAEALLKAVRAAPDSFADTARKNSQDAGSAANGGDLEFFGRGAMVKPFEDAVFAMKKGGISDLVESDFGYHIIQLTDVKEPKTRTFEELRPMIEGDLKNQQAQRKFAEVAEIFTNTVYEQSDSLKPVADKLGLEVKTVDALQRQPALGAAGVLASDKFLAALFMADSIEKKRNTEAVETAVNQLTAGRVLAYSPVKTLALADVRTLVRDRVIEARASELARKEATEKLALWEKEPEKAALSGALIVARDQPQNLPAQIVTAALKADAKTTPVWLGVDLGSTGYSLVRILKVVPRNIASQPTVAQDREQYAQWWAAAETAAYAAALKERLKVEFLIPQPPANVAALP</sequence>
<dbReference type="SUPFAM" id="SSF109998">
    <property type="entry name" value="Triger factor/SurA peptide-binding domain-like"/>
    <property type="match status" value="1"/>
</dbReference>
<evidence type="ECO:0000256" key="5">
    <source>
        <dbReference type="ARBA" id="ARBA00022989"/>
    </source>
</evidence>
<evidence type="ECO:0000256" key="9">
    <source>
        <dbReference type="ARBA" id="ARBA00040743"/>
    </source>
</evidence>
<evidence type="ECO:0000256" key="3">
    <source>
        <dbReference type="ARBA" id="ARBA00022519"/>
    </source>
</evidence>
<dbReference type="InterPro" id="IPR000297">
    <property type="entry name" value="PPIase_PpiC"/>
</dbReference>
<keyword evidence="4" id="KW-0812">Transmembrane</keyword>
<evidence type="ECO:0000256" key="1">
    <source>
        <dbReference type="ARBA" id="ARBA00004382"/>
    </source>
</evidence>
<comment type="subcellular location">
    <subcellularLocation>
        <location evidence="1">Cell inner membrane</location>
        <topology evidence="1">Single-pass type II membrane protein</topology>
        <orientation evidence="1">Periplasmic side</orientation>
    </subcellularLocation>
</comment>
<proteinExistence type="inferred from homology"/>
<keyword evidence="2" id="KW-1003">Cell membrane</keyword>
<dbReference type="EMBL" id="MTEI01000002">
    <property type="protein sequence ID" value="OQW89408.1"/>
    <property type="molecule type" value="Genomic_DNA"/>
</dbReference>
<dbReference type="InterPro" id="IPR052029">
    <property type="entry name" value="PpiD_chaperone"/>
</dbReference>
<dbReference type="Pfam" id="PF13616">
    <property type="entry name" value="Rotamase_3"/>
    <property type="match status" value="1"/>
</dbReference>
<dbReference type="GO" id="GO:0003755">
    <property type="term" value="F:peptidyl-prolyl cis-trans isomerase activity"/>
    <property type="evidence" value="ECO:0007669"/>
    <property type="project" value="UniProtKB-KW"/>
</dbReference>
<dbReference type="Pfam" id="PF13624">
    <property type="entry name" value="SurA_N_3"/>
    <property type="match status" value="1"/>
</dbReference>
<dbReference type="SUPFAM" id="SSF54534">
    <property type="entry name" value="FKBP-like"/>
    <property type="match status" value="1"/>
</dbReference>
<evidence type="ECO:0000313" key="14">
    <source>
        <dbReference type="Proteomes" id="UP000192505"/>
    </source>
</evidence>
<keyword evidence="11 13" id="KW-0413">Isomerase</keyword>
<evidence type="ECO:0000256" key="2">
    <source>
        <dbReference type="ARBA" id="ARBA00022475"/>
    </source>
</evidence>
<dbReference type="Gene3D" id="3.10.50.40">
    <property type="match status" value="1"/>
</dbReference>
<dbReference type="PANTHER" id="PTHR47529">
    <property type="entry name" value="PEPTIDYL-PROLYL CIS-TRANS ISOMERASE D"/>
    <property type="match status" value="1"/>
</dbReference>
<dbReference type="PROSITE" id="PS50198">
    <property type="entry name" value="PPIC_PPIASE_2"/>
    <property type="match status" value="1"/>
</dbReference>
<keyword evidence="3" id="KW-0997">Cell inner membrane</keyword>
<evidence type="ECO:0000313" key="13">
    <source>
        <dbReference type="EMBL" id="OQW89408.1"/>
    </source>
</evidence>
<evidence type="ECO:0000256" key="4">
    <source>
        <dbReference type="ARBA" id="ARBA00022692"/>
    </source>
</evidence>
<dbReference type="InterPro" id="IPR046357">
    <property type="entry name" value="PPIase_dom_sf"/>
</dbReference>
<evidence type="ECO:0000256" key="6">
    <source>
        <dbReference type="ARBA" id="ARBA00023136"/>
    </source>
</evidence>
<dbReference type="Gene3D" id="1.10.4030.10">
    <property type="entry name" value="Porin chaperone SurA, peptide-binding domain"/>
    <property type="match status" value="1"/>
</dbReference>
<keyword evidence="11" id="KW-0697">Rotamase</keyword>
<evidence type="ECO:0000259" key="12">
    <source>
        <dbReference type="PROSITE" id="PS50198"/>
    </source>
</evidence>
<keyword evidence="5" id="KW-1133">Transmembrane helix</keyword>
<dbReference type="GO" id="GO:0005886">
    <property type="term" value="C:plasma membrane"/>
    <property type="evidence" value="ECO:0007669"/>
    <property type="project" value="UniProtKB-SubCell"/>
</dbReference>
<keyword evidence="6" id="KW-0472">Membrane</keyword>
<dbReference type="Proteomes" id="UP000192505">
    <property type="component" value="Unassembled WGS sequence"/>
</dbReference>
<name>A0A1W9KXP3_9BURK</name>
<dbReference type="AlphaFoldDB" id="A0A1W9KXP3"/>
<accession>A0A1W9KXP3</accession>
<reference evidence="13 14" key="1">
    <citation type="submission" date="2017-01" db="EMBL/GenBank/DDBJ databases">
        <title>Novel large sulfur bacteria in the metagenomes of groundwater-fed chemosynthetic microbial mats in the Lake Huron basin.</title>
        <authorList>
            <person name="Sharrar A.M."/>
            <person name="Flood B.E."/>
            <person name="Bailey J.V."/>
            <person name="Jones D.S."/>
            <person name="Biddanda B."/>
            <person name="Ruberg S.A."/>
            <person name="Marcus D.N."/>
            <person name="Dick G.J."/>
        </authorList>
    </citation>
    <scope>NUCLEOTIDE SEQUENCE [LARGE SCALE GENOMIC DNA]</scope>
    <source>
        <strain evidence="13">A7</strain>
    </source>
</reference>
<organism evidence="13 14">
    <name type="scientific">Rhodoferax ferrireducens</name>
    <dbReference type="NCBI Taxonomy" id="192843"/>
    <lineage>
        <taxon>Bacteria</taxon>
        <taxon>Pseudomonadati</taxon>
        <taxon>Pseudomonadota</taxon>
        <taxon>Betaproteobacteria</taxon>
        <taxon>Burkholderiales</taxon>
        <taxon>Comamonadaceae</taxon>
        <taxon>Rhodoferax</taxon>
    </lineage>
</organism>
<evidence type="ECO:0000256" key="10">
    <source>
        <dbReference type="ARBA" id="ARBA00042775"/>
    </source>
</evidence>
<comment type="caution">
    <text evidence="13">The sequence shown here is derived from an EMBL/GenBank/DDBJ whole genome shotgun (WGS) entry which is preliminary data.</text>
</comment>
<dbReference type="PANTHER" id="PTHR47529:SF1">
    <property type="entry name" value="PERIPLASMIC CHAPERONE PPID"/>
    <property type="match status" value="1"/>
</dbReference>